<proteinExistence type="predicted"/>
<dbReference type="OrthoDB" id="894386at2"/>
<gene>
    <name evidence="1" type="ORF">AHMF7605_00020</name>
</gene>
<dbReference type="Proteomes" id="UP000240357">
    <property type="component" value="Unassembled WGS sequence"/>
</dbReference>
<accession>A0A2T2Y917</accession>
<comment type="caution">
    <text evidence="1">The sequence shown here is derived from an EMBL/GenBank/DDBJ whole genome shotgun (WGS) entry which is preliminary data.</text>
</comment>
<dbReference type="EMBL" id="PYFT01000001">
    <property type="protein sequence ID" value="PSR52019.1"/>
    <property type="molecule type" value="Genomic_DNA"/>
</dbReference>
<keyword evidence="2" id="KW-1185">Reference proteome</keyword>
<reference evidence="1 2" key="1">
    <citation type="submission" date="2018-03" db="EMBL/GenBank/DDBJ databases">
        <title>Adhaeribacter sp. HMF7605 Genome sequencing and assembly.</title>
        <authorList>
            <person name="Kang H."/>
            <person name="Kang J."/>
            <person name="Cha I."/>
            <person name="Kim H."/>
            <person name="Joh K."/>
        </authorList>
    </citation>
    <scope>NUCLEOTIDE SEQUENCE [LARGE SCALE GENOMIC DNA]</scope>
    <source>
        <strain evidence="1 2">HMF7605</strain>
    </source>
</reference>
<name>A0A2T2Y917_9BACT</name>
<dbReference type="RefSeq" id="WP_106925235.1">
    <property type="nucleotide sequence ID" value="NZ_PYFT01000001.1"/>
</dbReference>
<organism evidence="1 2">
    <name type="scientific">Adhaeribacter arboris</name>
    <dbReference type="NCBI Taxonomy" id="2072846"/>
    <lineage>
        <taxon>Bacteria</taxon>
        <taxon>Pseudomonadati</taxon>
        <taxon>Bacteroidota</taxon>
        <taxon>Cytophagia</taxon>
        <taxon>Cytophagales</taxon>
        <taxon>Hymenobacteraceae</taxon>
        <taxon>Adhaeribacter</taxon>
    </lineage>
</organism>
<dbReference type="AlphaFoldDB" id="A0A2T2Y917"/>
<sequence length="191" mass="21660">MKAVTSVYTNSFATSFHSLVKNENNVLVAPNSLPVVPLVNRKPKITILHKSLVLELQKLIKSFQAQVRNSVALLKWLHAKTGNKALAVNSTGQDLLTWQSSFGESLTFQFSTSSEAFTLFSDTLLRKSYFLHHHAQVDPEKQLIKVRVAVNRLPELEQELSIVFENIKPINYLETQLLQKQQLHLEKRQAG</sequence>
<evidence type="ECO:0000313" key="1">
    <source>
        <dbReference type="EMBL" id="PSR52019.1"/>
    </source>
</evidence>
<protein>
    <submittedName>
        <fullName evidence="1">Uncharacterized protein</fullName>
    </submittedName>
</protein>
<evidence type="ECO:0000313" key="2">
    <source>
        <dbReference type="Proteomes" id="UP000240357"/>
    </source>
</evidence>